<sequence length="426" mass="44000">MSPAVGTGATVLQPVKTGTTVSPPVGTGATASQAVGTGTTVSQPARTGTTASQVVNNATTTPQPVQTGTTMPQMVATGTTVSQAVVTESTASQAVRTGTTISQIVGTGTTASQADRTGTTVSQPVGTGTTVSQPVGTGTTVSTQTDTRSTTSGPIGTRTITQLLTGSANTRPTQPTKTSTDSDKLTTSRSLPDNVLPFVATLAGLAFTPALANPNSPRRQELEQQLKNSFISLLNNTIYNDTIENVTINDVTGEVGEPARVTYTIHTRHGSGVTGEELEQAMQAAQDSSHPNINLPSVCYLGGSGPCASTTTAAPMSTIGPTKTFNFRVELEGRNFSDALNNKSSQTFTQASTQLLESLKSYLNSTPHANVIDDVTVRSFQDGDPMTAIFTVKTTPGSQVTGGQLEEALRAANKFDDPLDIDLPTT</sequence>
<dbReference type="KEGG" id="bfo:118408818"/>
<accession>A0A9J7HXA2</accession>
<evidence type="ECO:0000313" key="2">
    <source>
        <dbReference type="Proteomes" id="UP000001554"/>
    </source>
</evidence>
<feature type="compositionally biased region" description="Polar residues" evidence="1">
    <location>
        <begin position="31"/>
        <end position="48"/>
    </location>
</feature>
<dbReference type="RefSeq" id="XP_035665567.1">
    <property type="nucleotide sequence ID" value="XM_035809674.1"/>
</dbReference>
<gene>
    <name evidence="3" type="primary">LOC118408818</name>
</gene>
<name>A0A9J7HXA2_BRAFL</name>
<evidence type="ECO:0000313" key="3">
    <source>
        <dbReference type="RefSeq" id="XP_035665567.1"/>
    </source>
</evidence>
<dbReference type="GeneID" id="118408818"/>
<feature type="compositionally biased region" description="Low complexity" evidence="1">
    <location>
        <begin position="125"/>
        <end position="153"/>
    </location>
</feature>
<reference evidence="3" key="1">
    <citation type="submission" date="2025-08" db="UniProtKB">
        <authorList>
            <consortium name="RefSeq"/>
        </authorList>
    </citation>
    <scope>IDENTIFICATION</scope>
    <source>
        <strain evidence="3">S238N-H82</strain>
        <tissue evidence="3">Testes</tissue>
    </source>
</reference>
<proteinExistence type="predicted"/>
<keyword evidence="2" id="KW-1185">Reference proteome</keyword>
<protein>
    <submittedName>
        <fullName evidence="3">Mucin-19-like</fullName>
    </submittedName>
</protein>
<dbReference type="AlphaFoldDB" id="A0A9J7HXA2"/>
<feature type="compositionally biased region" description="Polar residues" evidence="1">
    <location>
        <begin position="158"/>
        <end position="175"/>
    </location>
</feature>
<feature type="compositionally biased region" description="Polar residues" evidence="1">
    <location>
        <begin position="112"/>
        <end position="124"/>
    </location>
</feature>
<organism evidence="2 3">
    <name type="scientific">Branchiostoma floridae</name>
    <name type="common">Florida lancelet</name>
    <name type="synonym">Amphioxus</name>
    <dbReference type="NCBI Taxonomy" id="7739"/>
    <lineage>
        <taxon>Eukaryota</taxon>
        <taxon>Metazoa</taxon>
        <taxon>Chordata</taxon>
        <taxon>Cephalochordata</taxon>
        <taxon>Leptocardii</taxon>
        <taxon>Amphioxiformes</taxon>
        <taxon>Branchiostomatidae</taxon>
        <taxon>Branchiostoma</taxon>
    </lineage>
</organism>
<evidence type="ECO:0000256" key="1">
    <source>
        <dbReference type="SAM" id="MobiDB-lite"/>
    </source>
</evidence>
<feature type="region of interest" description="Disordered" evidence="1">
    <location>
        <begin position="15"/>
        <end position="48"/>
    </location>
</feature>
<feature type="compositionally biased region" description="Low complexity" evidence="1">
    <location>
        <begin position="15"/>
        <end position="30"/>
    </location>
</feature>
<feature type="region of interest" description="Disordered" evidence="1">
    <location>
        <begin position="112"/>
        <end position="189"/>
    </location>
</feature>
<dbReference type="OrthoDB" id="10556016at2759"/>
<dbReference type="Proteomes" id="UP000001554">
    <property type="component" value="Unplaced"/>
</dbReference>